<evidence type="ECO:0000259" key="1">
    <source>
        <dbReference type="Pfam" id="PF13579"/>
    </source>
</evidence>
<dbReference type="STRING" id="441112.SAMN04488094_108176"/>
<dbReference type="EMBL" id="FOLG01000008">
    <property type="protein sequence ID" value="SFC73680.1"/>
    <property type="molecule type" value="Genomic_DNA"/>
</dbReference>
<dbReference type="Pfam" id="PF13692">
    <property type="entry name" value="Glyco_trans_1_4"/>
    <property type="match status" value="1"/>
</dbReference>
<dbReference type="Pfam" id="PF13579">
    <property type="entry name" value="Glyco_trans_4_4"/>
    <property type="match status" value="1"/>
</dbReference>
<dbReference type="InterPro" id="IPR028098">
    <property type="entry name" value="Glyco_trans_4-like_N"/>
</dbReference>
<dbReference type="PANTHER" id="PTHR12526">
    <property type="entry name" value="GLYCOSYLTRANSFERASE"/>
    <property type="match status" value="1"/>
</dbReference>
<name>A0A1I1LW18_9RHOB</name>
<dbReference type="Proteomes" id="UP000198728">
    <property type="component" value="Unassembled WGS sequence"/>
</dbReference>
<dbReference type="AlphaFoldDB" id="A0A1I1LW18"/>
<evidence type="ECO:0000313" key="3">
    <source>
        <dbReference type="Proteomes" id="UP000198728"/>
    </source>
</evidence>
<gene>
    <name evidence="2" type="ORF">SAMN04488094_108176</name>
</gene>
<dbReference type="OrthoDB" id="9807414at2"/>
<protein>
    <submittedName>
        <fullName evidence="2">Glycosyltransferase involved in cell wall bisynthesis</fullName>
    </submittedName>
</protein>
<dbReference type="GO" id="GO:0016757">
    <property type="term" value="F:glycosyltransferase activity"/>
    <property type="evidence" value="ECO:0007669"/>
    <property type="project" value="UniProtKB-ARBA"/>
</dbReference>
<evidence type="ECO:0000313" key="2">
    <source>
        <dbReference type="EMBL" id="SFC73680.1"/>
    </source>
</evidence>
<proteinExistence type="predicted"/>
<dbReference type="RefSeq" id="WP_093361363.1">
    <property type="nucleotide sequence ID" value="NZ_FOLG01000008.1"/>
</dbReference>
<feature type="domain" description="Glycosyltransferase subfamily 4-like N-terminal" evidence="1">
    <location>
        <begin position="49"/>
        <end position="168"/>
    </location>
</feature>
<keyword evidence="3" id="KW-1185">Reference proteome</keyword>
<dbReference type="SUPFAM" id="SSF53756">
    <property type="entry name" value="UDP-Glycosyltransferase/glycogen phosphorylase"/>
    <property type="match status" value="1"/>
</dbReference>
<keyword evidence="2" id="KW-0808">Transferase</keyword>
<reference evidence="2 3" key="1">
    <citation type="submission" date="2016-10" db="EMBL/GenBank/DDBJ databases">
        <authorList>
            <person name="de Groot N.N."/>
        </authorList>
    </citation>
    <scope>NUCLEOTIDE SEQUENCE [LARGE SCALE GENOMIC DNA]</scope>
    <source>
        <strain evidence="2 3">DSM 19548</strain>
    </source>
</reference>
<accession>A0A1I1LW18</accession>
<dbReference type="Gene3D" id="3.40.50.2000">
    <property type="entry name" value="Glycogen Phosphorylase B"/>
    <property type="match status" value="2"/>
</dbReference>
<organism evidence="2 3">
    <name type="scientific">Tropicimonas isoalkanivorans</name>
    <dbReference type="NCBI Taxonomy" id="441112"/>
    <lineage>
        <taxon>Bacteria</taxon>
        <taxon>Pseudomonadati</taxon>
        <taxon>Pseudomonadota</taxon>
        <taxon>Alphaproteobacteria</taxon>
        <taxon>Rhodobacterales</taxon>
        <taxon>Roseobacteraceae</taxon>
        <taxon>Tropicimonas</taxon>
    </lineage>
</organism>
<dbReference type="PANTHER" id="PTHR12526:SF631">
    <property type="entry name" value="BLL6306 PROTEIN"/>
    <property type="match status" value="1"/>
</dbReference>
<sequence length="371" mass="40016">MSVFHSEANVVRHYLPGGTEHGGGIGRLVRYIQTAPDLSLRHEVVDTRGPRWSALASPLMLARALGALVSGRVMDPGAVHHLHVAGRGSTARKVVLGLAAQAIGARYVLHLHDYDYATDFERRPDWQRGLIRNLFGGAQHVIVLGERDRATVETLLGVPRDRVSVLRNCVTDPGRKAPTEPGDTVRILFLGTLGERKGVPELLAAFSDAAMPQAGWSATLAGDGDVEKYTAEVQSRGLGDRVSLPGWLDSDTTHALCASADILVLPSHGEGFAMAILEGLAHGLAVVATRVGAHDELLEHERTCLFVPVGDVPALAAALSELIEDAHLRDRLAEEGRRLFLSEFSMDGYVRRLEALLTSLSGQRLEEVRSA</sequence>
<dbReference type="CDD" id="cd03801">
    <property type="entry name" value="GT4_PimA-like"/>
    <property type="match status" value="1"/>
</dbReference>